<protein>
    <recommendedName>
        <fullName evidence="2 4">Flagellin</fullName>
    </recommendedName>
</protein>
<dbReference type="Pfam" id="PF00700">
    <property type="entry name" value="Flagellin_C"/>
    <property type="match status" value="1"/>
</dbReference>
<dbReference type="GeneID" id="61168748"/>
<organism evidence="7 8">
    <name type="scientific">Mobiluncus mulieris</name>
    <dbReference type="NCBI Taxonomy" id="2052"/>
    <lineage>
        <taxon>Bacteria</taxon>
        <taxon>Bacillati</taxon>
        <taxon>Actinomycetota</taxon>
        <taxon>Actinomycetes</taxon>
        <taxon>Actinomycetales</taxon>
        <taxon>Actinomycetaceae</taxon>
        <taxon>Mobiluncus</taxon>
    </lineage>
</organism>
<feature type="domain" description="Flagellin C-terminal" evidence="6">
    <location>
        <begin position="462"/>
        <end position="546"/>
    </location>
</feature>
<evidence type="ECO:0000256" key="1">
    <source>
        <dbReference type="ARBA" id="ARBA00005709"/>
    </source>
</evidence>
<dbReference type="SUPFAM" id="SSF64518">
    <property type="entry name" value="Phase 1 flagellin"/>
    <property type="match status" value="1"/>
</dbReference>
<dbReference type="Proteomes" id="UP000255284">
    <property type="component" value="Unassembled WGS sequence"/>
</dbReference>
<evidence type="ECO:0000313" key="7">
    <source>
        <dbReference type="EMBL" id="STO16608.1"/>
    </source>
</evidence>
<dbReference type="AlphaFoldDB" id="A0A8G2HW16"/>
<dbReference type="Gene3D" id="1.20.1330.10">
    <property type="entry name" value="f41 fragment of flagellin, N-terminal domain"/>
    <property type="match status" value="2"/>
</dbReference>
<dbReference type="InterPro" id="IPR042187">
    <property type="entry name" value="Flagellin_C_sub2"/>
</dbReference>
<dbReference type="PANTHER" id="PTHR42792">
    <property type="entry name" value="FLAGELLIN"/>
    <property type="match status" value="1"/>
</dbReference>
<name>A0A8G2HW16_9ACTO</name>
<keyword evidence="7" id="KW-0966">Cell projection</keyword>
<dbReference type="GO" id="GO:0005198">
    <property type="term" value="F:structural molecule activity"/>
    <property type="evidence" value="ECO:0007669"/>
    <property type="project" value="UniProtKB-UniRule"/>
</dbReference>
<keyword evidence="7" id="KW-0969">Cilium</keyword>
<comment type="caution">
    <text evidence="7">The sequence shown here is derived from an EMBL/GenBank/DDBJ whole genome shotgun (WGS) entry which is preliminary data.</text>
</comment>
<evidence type="ECO:0000256" key="4">
    <source>
        <dbReference type="RuleBase" id="RU362073"/>
    </source>
</evidence>
<evidence type="ECO:0000256" key="3">
    <source>
        <dbReference type="ARBA" id="ARBA00023143"/>
    </source>
</evidence>
<accession>A0A8G2HW16</accession>
<dbReference type="PANTHER" id="PTHR42792:SF2">
    <property type="entry name" value="FLAGELLIN"/>
    <property type="match status" value="1"/>
</dbReference>
<dbReference type="InterPro" id="IPR046358">
    <property type="entry name" value="Flagellin_C"/>
</dbReference>
<sequence>MAVLPGSGSGWVSILGMLRLLFHPTGMCKMPGQGVLVGLAKSLEKLSSGFRINRAADDAAGLAISEGLRSQVGGNRQAVRNAQDGISLVQTAEGALNEVHSILQRMRVLAVQGANDSNSDAARKNINTELNQLQQELDRIGKVTNFNGTSLLNGSASGTKALRFQVGANGDDDNRITVDLKDCDVTAIAKFSKPTGKSSNVYSATTGEAIGQDKYVLDFEGKKVELDFTAAAPKDAKELRNKLAAALKAAGVSGYVDGGEVKATADAAVDVKEDAVKAKKWKLTIDGVSIDYTTEENHATKEVVAQKLDALIATKPELKDKYHVTYDKAKGFTVEALGDAKNTQVTVKFETEALAGGGAAVGTFMDDTIGLNTKGDFKFTVGDDKKITIARADGEAINLDLDHAFSKAVKTAAAATASDAIVSFDAYDKGGKKLKQDEYLAPAGDASVLTVMSHAKAQELITLLDAKIGSVSTARSNIGAIQNRFEHTITNLNVAVENLAASESRIRDTDMAQEMMQFTRNQILSQAGTSMLAQANQVPQGVLSLLR</sequence>
<evidence type="ECO:0000259" key="6">
    <source>
        <dbReference type="Pfam" id="PF00700"/>
    </source>
</evidence>
<dbReference type="GO" id="GO:0009288">
    <property type="term" value="C:bacterial-type flagellum"/>
    <property type="evidence" value="ECO:0007669"/>
    <property type="project" value="UniProtKB-SubCell"/>
</dbReference>
<evidence type="ECO:0000259" key="5">
    <source>
        <dbReference type="Pfam" id="PF00669"/>
    </source>
</evidence>
<comment type="subcellular location">
    <subcellularLocation>
        <location evidence="4">Secreted</location>
    </subcellularLocation>
    <subcellularLocation>
        <location evidence="4">Bacterial flagellum</location>
    </subcellularLocation>
</comment>
<evidence type="ECO:0000256" key="2">
    <source>
        <dbReference type="ARBA" id="ARBA00020110"/>
    </source>
</evidence>
<gene>
    <name evidence="7" type="primary">fliC_5</name>
    <name evidence="7" type="ORF">NCTC11819_01178</name>
</gene>
<dbReference type="RefSeq" id="WP_115325808.1">
    <property type="nucleotide sequence ID" value="NZ_JACHMA010000001.1"/>
</dbReference>
<feature type="domain" description="Flagellin N-terminal" evidence="5">
    <location>
        <begin position="39"/>
        <end position="155"/>
    </location>
</feature>
<dbReference type="Gene3D" id="6.10.10.10">
    <property type="entry name" value="Flagellar export chaperone, C-terminal domain"/>
    <property type="match status" value="1"/>
</dbReference>
<dbReference type="InterPro" id="IPR001029">
    <property type="entry name" value="Flagellin_N"/>
</dbReference>
<proteinExistence type="inferred from homology"/>
<keyword evidence="4" id="KW-0964">Secreted</keyword>
<evidence type="ECO:0000313" key="8">
    <source>
        <dbReference type="Proteomes" id="UP000255284"/>
    </source>
</evidence>
<keyword evidence="7" id="KW-0282">Flagellum</keyword>
<keyword evidence="3 4" id="KW-0975">Bacterial flagellum</keyword>
<comment type="function">
    <text evidence="4">Flagellin is the subunit protein which polymerizes to form the filaments of bacterial flagella.</text>
</comment>
<dbReference type="Gene3D" id="3.30.70.2120">
    <property type="match status" value="1"/>
</dbReference>
<dbReference type="GO" id="GO:0005576">
    <property type="term" value="C:extracellular region"/>
    <property type="evidence" value="ECO:0007669"/>
    <property type="project" value="UniProtKB-SubCell"/>
</dbReference>
<reference evidence="7 8" key="1">
    <citation type="submission" date="2018-06" db="EMBL/GenBank/DDBJ databases">
        <authorList>
            <consortium name="Pathogen Informatics"/>
            <person name="Doyle S."/>
        </authorList>
    </citation>
    <scope>NUCLEOTIDE SEQUENCE [LARGE SCALE GENOMIC DNA]</scope>
    <source>
        <strain evidence="7 8">NCTC11819</strain>
    </source>
</reference>
<dbReference type="Pfam" id="PF00669">
    <property type="entry name" value="Flagellin_N"/>
    <property type="match status" value="1"/>
</dbReference>
<comment type="similarity">
    <text evidence="1 4">Belongs to the bacterial flagellin family.</text>
</comment>
<dbReference type="InterPro" id="IPR001492">
    <property type="entry name" value="Flagellin"/>
</dbReference>
<dbReference type="PRINTS" id="PR00207">
    <property type="entry name" value="FLAGELLIN"/>
</dbReference>
<dbReference type="EMBL" id="UGGQ01000006">
    <property type="protein sequence ID" value="STO16608.1"/>
    <property type="molecule type" value="Genomic_DNA"/>
</dbReference>